<comment type="caution">
    <text evidence="1">The sequence shown here is derived from an EMBL/GenBank/DDBJ whole genome shotgun (WGS) entry which is preliminary data.</text>
</comment>
<organism evidence="1 2">
    <name type="scientific">Corticimicrobacter populi</name>
    <dbReference type="NCBI Taxonomy" id="2175229"/>
    <lineage>
        <taxon>Bacteria</taxon>
        <taxon>Pseudomonadati</taxon>
        <taxon>Pseudomonadota</taxon>
        <taxon>Betaproteobacteria</taxon>
        <taxon>Burkholderiales</taxon>
        <taxon>Alcaligenaceae</taxon>
        <taxon>Corticimicrobacter</taxon>
    </lineage>
</organism>
<protein>
    <submittedName>
        <fullName evidence="1">Uncharacterized protein</fullName>
    </submittedName>
</protein>
<evidence type="ECO:0000313" key="2">
    <source>
        <dbReference type="Proteomes" id="UP000245212"/>
    </source>
</evidence>
<name>A0A2V1K5C5_9BURK</name>
<evidence type="ECO:0000313" key="1">
    <source>
        <dbReference type="EMBL" id="PWF24849.1"/>
    </source>
</evidence>
<accession>A0A2V1K5C5</accession>
<keyword evidence="2" id="KW-1185">Reference proteome</keyword>
<sequence>MRKVWSEELQTVVAQADTRDYRSRWACFACRTAFVRWRPAADEARMAICPTCKAPACDMGYLFTPPPRRDQRAWARMQVLADHGIRFHRTGSVAFINAFLLTDGVGSARALDQAVVRWKKCWRSGGTL</sequence>
<proteinExistence type="predicted"/>
<reference evidence="2" key="1">
    <citation type="submission" date="2018-05" db="EMBL/GenBank/DDBJ databases">
        <authorList>
            <person name="Li Y."/>
        </authorList>
    </citation>
    <scope>NUCLEOTIDE SEQUENCE [LARGE SCALE GENOMIC DNA]</scope>
    <source>
        <strain evidence="2">3d-2-2</strain>
    </source>
</reference>
<dbReference type="AlphaFoldDB" id="A0A2V1K5C5"/>
<gene>
    <name evidence="1" type="ORF">DD235_01310</name>
</gene>
<dbReference type="Proteomes" id="UP000245212">
    <property type="component" value="Unassembled WGS sequence"/>
</dbReference>
<dbReference type="EMBL" id="QETA01000001">
    <property type="protein sequence ID" value="PWF24849.1"/>
    <property type="molecule type" value="Genomic_DNA"/>
</dbReference>
<dbReference type="RefSeq" id="WP_109060253.1">
    <property type="nucleotide sequence ID" value="NZ_QETA01000001.1"/>
</dbReference>